<sequence length="234" mass="26399">MCTLSYFLTDDGYELFFNRDEQKTREMAIAPSKHTDNAIYPIDPQGGGTWLGVSHWGQTLALLNDYQSAFDITAVKHSRGLLIPHLLSNNTPALSQLKNMDLSGYAPFKLCIFPDKLSLNNGHIAFVRWDSKQLIDCQVESLATSSGVELETVTQKRKQQFKQFIDLRYPASEQFLAFHYSKAEQGQYGVNMQREDAMTVSISHIKVGNTIRFNYFDKQSQLISSISCLKVAAA</sequence>
<dbReference type="InterPro" id="IPR008551">
    <property type="entry name" value="TANGO2"/>
</dbReference>
<organism evidence="1 2">
    <name type="scientific">Pseudoalteromonas arctica A 37-1-2</name>
    <dbReference type="NCBI Taxonomy" id="1117313"/>
    <lineage>
        <taxon>Bacteria</taxon>
        <taxon>Pseudomonadati</taxon>
        <taxon>Pseudomonadota</taxon>
        <taxon>Gammaproteobacteria</taxon>
        <taxon>Alteromonadales</taxon>
        <taxon>Pseudoalteromonadaceae</taxon>
        <taxon>Pseudoalteromonas</taxon>
    </lineage>
</organism>
<dbReference type="AlphaFoldDB" id="A0A290S656"/>
<protein>
    <recommendedName>
        <fullName evidence="3">Transport and Golgi organisation 2</fullName>
    </recommendedName>
</protein>
<accession>A0A290S656</accession>
<gene>
    <name evidence="1" type="ORF">PARC_a3248</name>
</gene>
<dbReference type="Proteomes" id="UP000016505">
    <property type="component" value="Chromosome I"/>
</dbReference>
<dbReference type="PANTHER" id="PTHR17985">
    <property type="entry name" value="SER/THR-RICH PROTEIN T10 IN DGCR REGION"/>
    <property type="match status" value="1"/>
</dbReference>
<evidence type="ECO:0008006" key="3">
    <source>
        <dbReference type="Google" id="ProtNLM"/>
    </source>
</evidence>
<name>A0A290S656_9GAMM</name>
<evidence type="ECO:0000313" key="1">
    <source>
        <dbReference type="EMBL" id="ATC87654.1"/>
    </source>
</evidence>
<dbReference type="Pfam" id="PF05742">
    <property type="entry name" value="TANGO2"/>
    <property type="match status" value="1"/>
</dbReference>
<dbReference type="RefSeq" id="WP_010554885.1">
    <property type="nucleotide sequence ID" value="NZ_CP011025.1"/>
</dbReference>
<reference evidence="1 2" key="1">
    <citation type="journal article" date="2012" name="J. Bacteriol.">
        <title>Genome sequences of type strains of seven species of the marine bacterium Pseudoalteromonas.</title>
        <authorList>
            <person name="Xie B.B."/>
            <person name="Shu Y.L."/>
            <person name="Qin Q.L."/>
            <person name="Rong J.C."/>
            <person name="Zhang X.Y."/>
            <person name="Chen X.L."/>
            <person name="Shi M."/>
            <person name="He H.L."/>
            <person name="Zhou B.C."/>
            <person name="Zhang Y.Z."/>
        </authorList>
    </citation>
    <scope>NUCLEOTIDE SEQUENCE [LARGE SCALE GENOMIC DNA]</scope>
    <source>
        <strain evidence="1 2">A 37-1-2</strain>
    </source>
</reference>
<dbReference type="PANTHER" id="PTHR17985:SF8">
    <property type="entry name" value="TRANSPORT AND GOLGI ORGANIZATION PROTEIN 2 HOMOLOG"/>
    <property type="match status" value="1"/>
</dbReference>
<dbReference type="OrthoDB" id="1113830at2"/>
<dbReference type="KEGG" id="part:PARC_a3248"/>
<proteinExistence type="predicted"/>
<evidence type="ECO:0000313" key="2">
    <source>
        <dbReference type="Proteomes" id="UP000016505"/>
    </source>
</evidence>
<dbReference type="EMBL" id="CP011025">
    <property type="protein sequence ID" value="ATC87654.1"/>
    <property type="molecule type" value="Genomic_DNA"/>
</dbReference>